<reference evidence="1" key="1">
    <citation type="submission" date="2021-03" db="EMBL/GenBank/DDBJ databases">
        <title>Evolutionary priming and transition to the ectomycorrhizal habit in an iconic lineage of mushroom-forming fungi: is preadaptation a requirement?</title>
        <authorList>
            <consortium name="DOE Joint Genome Institute"/>
            <person name="Looney B.P."/>
            <person name="Miyauchi S."/>
            <person name="Morin E."/>
            <person name="Drula E."/>
            <person name="Courty P.E."/>
            <person name="Chicoki N."/>
            <person name="Fauchery L."/>
            <person name="Kohler A."/>
            <person name="Kuo A."/>
            <person name="LaButti K."/>
            <person name="Pangilinan J."/>
            <person name="Lipzen A."/>
            <person name="Riley R."/>
            <person name="Andreopoulos W."/>
            <person name="He G."/>
            <person name="Johnson J."/>
            <person name="Barry K.W."/>
            <person name="Grigoriev I.V."/>
            <person name="Nagy L."/>
            <person name="Hibbett D."/>
            <person name="Henrissat B."/>
            <person name="Matheny P.B."/>
            <person name="Labbe J."/>
            <person name="Martin A.F."/>
        </authorList>
    </citation>
    <scope>NUCLEOTIDE SEQUENCE</scope>
    <source>
        <strain evidence="1">BPL698</strain>
    </source>
</reference>
<dbReference type="Proteomes" id="UP001207468">
    <property type="component" value="Unassembled WGS sequence"/>
</dbReference>
<proteinExistence type="predicted"/>
<accession>A0ACC0UC89</accession>
<evidence type="ECO:0000313" key="1">
    <source>
        <dbReference type="EMBL" id="KAI9509228.1"/>
    </source>
</evidence>
<keyword evidence="2" id="KW-1185">Reference proteome</keyword>
<evidence type="ECO:0000313" key="2">
    <source>
        <dbReference type="Proteomes" id="UP001207468"/>
    </source>
</evidence>
<feature type="non-terminal residue" evidence="1">
    <location>
        <position position="1"/>
    </location>
</feature>
<comment type="caution">
    <text evidence="1">The sequence shown here is derived from an EMBL/GenBank/DDBJ whole genome shotgun (WGS) entry which is preliminary data.</text>
</comment>
<organism evidence="1 2">
    <name type="scientific">Russula earlei</name>
    <dbReference type="NCBI Taxonomy" id="71964"/>
    <lineage>
        <taxon>Eukaryota</taxon>
        <taxon>Fungi</taxon>
        <taxon>Dikarya</taxon>
        <taxon>Basidiomycota</taxon>
        <taxon>Agaricomycotina</taxon>
        <taxon>Agaricomycetes</taxon>
        <taxon>Russulales</taxon>
        <taxon>Russulaceae</taxon>
        <taxon>Russula</taxon>
    </lineage>
</organism>
<protein>
    <submittedName>
        <fullName evidence="1">Uncharacterized protein</fullName>
    </submittedName>
</protein>
<gene>
    <name evidence="1" type="ORF">F5148DRAFT_1189469</name>
</gene>
<name>A0ACC0UC89_9AGAM</name>
<sequence>GWMKHITAAAACTPSHPSTSSRVEVHSIIPPMTAIPEATSRKRGGEGKRKAAEVGRMRRQRFTRMGRYREATSSLLLARAADCPSEYPHNPLRRAHAPAPAHAHAHAGPPRPPPPLPSLSLPNSTARAAAARERRPSSPSPSLLFWPRWPRLSRRWWRRQPAGRERS</sequence>
<dbReference type="EMBL" id="JAGFNK010000069">
    <property type="protein sequence ID" value="KAI9509228.1"/>
    <property type="molecule type" value="Genomic_DNA"/>
</dbReference>